<dbReference type="PANTHER" id="PTHR12305:SF81">
    <property type="entry name" value="PHOSPHATIDYLINOSITOL 3,4,5-TRISPHOSPHATE 3-PHOSPHATASE AND DUAL-SPECIFICITY PROTEIN PHOSPHATASE PTEN"/>
    <property type="match status" value="1"/>
</dbReference>
<evidence type="ECO:0000259" key="5">
    <source>
        <dbReference type="PROSITE" id="PS51181"/>
    </source>
</evidence>
<dbReference type="GO" id="GO:0043491">
    <property type="term" value="P:phosphatidylinositol 3-kinase/protein kinase B signal transduction"/>
    <property type="evidence" value="ECO:0007669"/>
    <property type="project" value="TreeGrafter"/>
</dbReference>
<keyword evidence="2" id="KW-0378">Hydrolase</keyword>
<dbReference type="GO" id="GO:0004725">
    <property type="term" value="F:protein tyrosine phosphatase activity"/>
    <property type="evidence" value="ECO:0007669"/>
    <property type="project" value="TreeGrafter"/>
</dbReference>
<proteinExistence type="predicted"/>
<dbReference type="GO" id="GO:0016314">
    <property type="term" value="F:phosphatidylinositol-3,4,5-trisphosphate 3-phosphatase activity"/>
    <property type="evidence" value="ECO:0007669"/>
    <property type="project" value="UniProtKB-EC"/>
</dbReference>
<dbReference type="GO" id="GO:0046856">
    <property type="term" value="P:phosphatidylinositol dephosphorylation"/>
    <property type="evidence" value="ECO:0007669"/>
    <property type="project" value="TreeGrafter"/>
</dbReference>
<dbReference type="SMART" id="SM00404">
    <property type="entry name" value="PTPc_motif"/>
    <property type="match status" value="1"/>
</dbReference>
<dbReference type="Proteomes" id="UP000240760">
    <property type="component" value="Unassembled WGS sequence"/>
</dbReference>
<dbReference type="PANTHER" id="PTHR12305">
    <property type="entry name" value="PHOSPHATASE WITH HOMOLOGY TO TENSIN"/>
    <property type="match status" value="1"/>
</dbReference>
<feature type="compositionally biased region" description="Polar residues" evidence="3">
    <location>
        <begin position="140"/>
        <end position="160"/>
    </location>
</feature>
<evidence type="ECO:0000256" key="2">
    <source>
        <dbReference type="ARBA" id="ARBA00022801"/>
    </source>
</evidence>
<dbReference type="InterPro" id="IPR029023">
    <property type="entry name" value="Tensin_phosphatase"/>
</dbReference>
<name>A0A2T4C624_TRILO</name>
<dbReference type="InterPro" id="IPR029021">
    <property type="entry name" value="Prot-tyrosine_phosphatase-like"/>
</dbReference>
<dbReference type="CDD" id="cd14497">
    <property type="entry name" value="PTP_PTEN-like"/>
    <property type="match status" value="1"/>
</dbReference>
<dbReference type="InterPro" id="IPR000387">
    <property type="entry name" value="Tyr_Pase_dom"/>
</dbReference>
<dbReference type="PROSITE" id="PS51181">
    <property type="entry name" value="PPASE_TENSIN"/>
    <property type="match status" value="1"/>
</dbReference>
<protein>
    <recommendedName>
        <fullName evidence="1">phosphatidylinositol-3,4,5-trisphosphate 3-phosphatase</fullName>
        <ecNumber evidence="1">3.1.3.67</ecNumber>
    </recommendedName>
</protein>
<dbReference type="PROSITE" id="PS00383">
    <property type="entry name" value="TYR_PHOSPHATASE_1"/>
    <property type="match status" value="1"/>
</dbReference>
<feature type="compositionally biased region" description="Basic and acidic residues" evidence="3">
    <location>
        <begin position="508"/>
        <end position="520"/>
    </location>
</feature>
<dbReference type="GO" id="GO:0005886">
    <property type="term" value="C:plasma membrane"/>
    <property type="evidence" value="ECO:0007669"/>
    <property type="project" value="TreeGrafter"/>
</dbReference>
<feature type="compositionally biased region" description="Basic and acidic residues" evidence="3">
    <location>
        <begin position="602"/>
        <end position="617"/>
    </location>
</feature>
<accession>A0A2T4C624</accession>
<keyword evidence="7" id="KW-1185">Reference proteome</keyword>
<dbReference type="EMBL" id="KZ679131">
    <property type="protein sequence ID" value="PTB77027.1"/>
    <property type="molecule type" value="Genomic_DNA"/>
</dbReference>
<organism evidence="6 7">
    <name type="scientific">Trichoderma longibrachiatum ATCC 18648</name>
    <dbReference type="NCBI Taxonomy" id="983965"/>
    <lineage>
        <taxon>Eukaryota</taxon>
        <taxon>Fungi</taxon>
        <taxon>Dikarya</taxon>
        <taxon>Ascomycota</taxon>
        <taxon>Pezizomycotina</taxon>
        <taxon>Sordariomycetes</taxon>
        <taxon>Hypocreomycetidae</taxon>
        <taxon>Hypocreales</taxon>
        <taxon>Hypocreaceae</taxon>
        <taxon>Trichoderma</taxon>
    </lineage>
</organism>
<feature type="region of interest" description="Disordered" evidence="3">
    <location>
        <begin position="506"/>
        <end position="617"/>
    </location>
</feature>
<feature type="domain" description="Phosphatase tensin-type" evidence="5">
    <location>
        <begin position="12"/>
        <end position="236"/>
    </location>
</feature>
<feature type="region of interest" description="Disordered" evidence="3">
    <location>
        <begin position="379"/>
        <end position="404"/>
    </location>
</feature>
<dbReference type="GO" id="GO:0005829">
    <property type="term" value="C:cytosol"/>
    <property type="evidence" value="ECO:0007669"/>
    <property type="project" value="TreeGrafter"/>
</dbReference>
<feature type="region of interest" description="Disordered" evidence="3">
    <location>
        <begin position="321"/>
        <end position="349"/>
    </location>
</feature>
<dbReference type="GO" id="GO:0042995">
    <property type="term" value="C:cell projection"/>
    <property type="evidence" value="ECO:0007669"/>
    <property type="project" value="TreeGrafter"/>
</dbReference>
<dbReference type="InterPro" id="IPR016130">
    <property type="entry name" value="Tyr_Pase_AS"/>
</dbReference>
<feature type="domain" description="Tyrosine specific protein phosphatases" evidence="4">
    <location>
        <begin position="142"/>
        <end position="208"/>
    </location>
</feature>
<dbReference type="Gene3D" id="3.90.190.10">
    <property type="entry name" value="Protein tyrosine phosphatase superfamily"/>
    <property type="match status" value="1"/>
</dbReference>
<dbReference type="EC" id="3.1.3.67" evidence="1"/>
<gene>
    <name evidence="6" type="ORF">M440DRAFT_1401376</name>
</gene>
<dbReference type="InterPro" id="IPR051281">
    <property type="entry name" value="Dual-spec_lipid-protein_phosph"/>
</dbReference>
<dbReference type="AlphaFoldDB" id="A0A2T4C624"/>
<dbReference type="SUPFAM" id="SSF52799">
    <property type="entry name" value="(Phosphotyrosine protein) phosphatases II"/>
    <property type="match status" value="1"/>
</dbReference>
<evidence type="ECO:0000256" key="1">
    <source>
        <dbReference type="ARBA" id="ARBA00013015"/>
    </source>
</evidence>
<feature type="region of interest" description="Disordered" evidence="3">
    <location>
        <begin position="112"/>
        <end position="167"/>
    </location>
</feature>
<dbReference type="InterPro" id="IPR003595">
    <property type="entry name" value="Tyr_Pase_cat"/>
</dbReference>
<dbReference type="GO" id="GO:0051896">
    <property type="term" value="P:regulation of phosphatidylinositol 3-kinase/protein kinase B signal transduction"/>
    <property type="evidence" value="ECO:0007669"/>
    <property type="project" value="TreeGrafter"/>
</dbReference>
<sequence>MASLLRQIIASPRARHPEAGLDLCYVTDFIIATSGPSQTYPQLAYRNPLDQLVAFLDAKHGKDWAIWEFRAEGTGYPDEAVYNRIWHYPWPDHHPPPFRLIPMIMASMRNWLHGGDPPNAPTEQGKTEKGKAEQDKTEKPSSSFSTPTNASNTEAATTPAKSERNPNRVVVVHCKAGKGRSGTASCSYLIAEEGWKAEDALARFTQRRMRPQFGAGVSIPSQLRYVGYVDRWTKGGKKYIDRPVEILEIHVWGLRNGVKMDVEAFADEGKKIESVHTFTNEERVVVEGDAPEGGGLSEIIWDLAGYSTQREKAPGAADFADAANNEPKKKDSFDPTPSPRPSDSSMESLLRRKSAKLIGKVSPPGSHSKIDKLRAMLSTEPSTRTATTGPPEVHTEAPDESEPGGMAVIFKPKQPIRVPNSDVNISVERRNRTHKSMGLTMVTAVAYVWFNAFFEGNGPEQQGVADSHGTFEIEWDAMDGVKGSSRKGMRAFDRMTVVWRFPDSGAPRAEEQIVEPKEGEPVPQSKAADWKGTDSPRAAAAEKDLGLRQQSPLSVDISRASSIKSAEGGVSQSQGQNEGVNADEVTKGLKRSGPSGEDFDQGDDKTTDDKTTEDKAA</sequence>
<reference evidence="6 7" key="1">
    <citation type="submission" date="2016-07" db="EMBL/GenBank/DDBJ databases">
        <title>Multiple horizontal gene transfer events from other fungi enriched the ability of initially mycotrophic Trichoderma (Ascomycota) to feed on dead plant biomass.</title>
        <authorList>
            <consortium name="DOE Joint Genome Institute"/>
            <person name="Aerts A."/>
            <person name="Atanasova L."/>
            <person name="Chenthamara K."/>
            <person name="Zhang J."/>
            <person name="Grujic M."/>
            <person name="Henrissat B."/>
            <person name="Kuo A."/>
            <person name="Salamov A."/>
            <person name="Lipzen A."/>
            <person name="Labutti K."/>
            <person name="Barry K."/>
            <person name="Miao Y."/>
            <person name="Rahimi M.J."/>
            <person name="Shen Q."/>
            <person name="Grigoriev I.V."/>
            <person name="Kubicek C.P."/>
            <person name="Druzhinina I.S."/>
        </authorList>
    </citation>
    <scope>NUCLEOTIDE SEQUENCE [LARGE SCALE GENOMIC DNA]</scope>
    <source>
        <strain evidence="6 7">ATCC 18648</strain>
    </source>
</reference>
<feature type="compositionally biased region" description="Basic and acidic residues" evidence="3">
    <location>
        <begin position="528"/>
        <end position="546"/>
    </location>
</feature>
<evidence type="ECO:0000313" key="6">
    <source>
        <dbReference type="EMBL" id="PTB77027.1"/>
    </source>
</evidence>
<evidence type="ECO:0000256" key="3">
    <source>
        <dbReference type="SAM" id="MobiDB-lite"/>
    </source>
</evidence>
<dbReference type="GO" id="GO:0005634">
    <property type="term" value="C:nucleus"/>
    <property type="evidence" value="ECO:0007669"/>
    <property type="project" value="TreeGrafter"/>
</dbReference>
<feature type="compositionally biased region" description="Basic and acidic residues" evidence="3">
    <location>
        <begin position="125"/>
        <end position="139"/>
    </location>
</feature>
<dbReference type="STRING" id="983965.A0A2T4C624"/>
<dbReference type="PROSITE" id="PS50056">
    <property type="entry name" value="TYR_PHOSPHATASE_2"/>
    <property type="match status" value="1"/>
</dbReference>
<dbReference type="InterPro" id="IPR000340">
    <property type="entry name" value="Dual-sp_phosphatase_cat-dom"/>
</dbReference>
<evidence type="ECO:0000313" key="7">
    <source>
        <dbReference type="Proteomes" id="UP000240760"/>
    </source>
</evidence>
<evidence type="ECO:0000259" key="4">
    <source>
        <dbReference type="PROSITE" id="PS50056"/>
    </source>
</evidence>
<feature type="compositionally biased region" description="Polar residues" evidence="3">
    <location>
        <begin position="379"/>
        <end position="388"/>
    </location>
</feature>
<dbReference type="OrthoDB" id="16692at2759"/>
<feature type="compositionally biased region" description="Polar residues" evidence="3">
    <location>
        <begin position="548"/>
        <end position="579"/>
    </location>
</feature>
<dbReference type="Pfam" id="PF00782">
    <property type="entry name" value="DSPc"/>
    <property type="match status" value="1"/>
</dbReference>